<keyword evidence="3" id="KW-1185">Reference proteome</keyword>
<feature type="compositionally biased region" description="Basic and acidic residues" evidence="1">
    <location>
        <begin position="194"/>
        <end position="203"/>
    </location>
</feature>
<evidence type="ECO:0000256" key="1">
    <source>
        <dbReference type="SAM" id="MobiDB-lite"/>
    </source>
</evidence>
<dbReference type="Proteomes" id="UP000770661">
    <property type="component" value="Unassembled WGS sequence"/>
</dbReference>
<feature type="region of interest" description="Disordered" evidence="1">
    <location>
        <begin position="225"/>
        <end position="261"/>
    </location>
</feature>
<reference evidence="2" key="1">
    <citation type="submission" date="2020-07" db="EMBL/GenBank/DDBJ databases">
        <title>The High-quality genome of the commercially important snow crab, Chionoecetes opilio.</title>
        <authorList>
            <person name="Jeong J.-H."/>
            <person name="Ryu S."/>
        </authorList>
    </citation>
    <scope>NUCLEOTIDE SEQUENCE</scope>
    <source>
        <strain evidence="2">MADBK_172401_WGS</strain>
        <tissue evidence="2">Digestive gland</tissue>
    </source>
</reference>
<evidence type="ECO:0000313" key="3">
    <source>
        <dbReference type="Proteomes" id="UP000770661"/>
    </source>
</evidence>
<protein>
    <submittedName>
        <fullName evidence="2">Uncharacterized protein</fullName>
    </submittedName>
</protein>
<evidence type="ECO:0000313" key="2">
    <source>
        <dbReference type="EMBL" id="KAG0725270.1"/>
    </source>
</evidence>
<comment type="caution">
    <text evidence="2">The sequence shown here is derived from an EMBL/GenBank/DDBJ whole genome shotgun (WGS) entry which is preliminary data.</text>
</comment>
<name>A0A8J4YRF8_CHIOP</name>
<accession>A0A8J4YRF8</accession>
<organism evidence="2 3">
    <name type="scientific">Chionoecetes opilio</name>
    <name type="common">Atlantic snow crab</name>
    <name type="synonym">Cancer opilio</name>
    <dbReference type="NCBI Taxonomy" id="41210"/>
    <lineage>
        <taxon>Eukaryota</taxon>
        <taxon>Metazoa</taxon>
        <taxon>Ecdysozoa</taxon>
        <taxon>Arthropoda</taxon>
        <taxon>Crustacea</taxon>
        <taxon>Multicrustacea</taxon>
        <taxon>Malacostraca</taxon>
        <taxon>Eumalacostraca</taxon>
        <taxon>Eucarida</taxon>
        <taxon>Decapoda</taxon>
        <taxon>Pleocyemata</taxon>
        <taxon>Brachyura</taxon>
        <taxon>Eubrachyura</taxon>
        <taxon>Majoidea</taxon>
        <taxon>Majidae</taxon>
        <taxon>Chionoecetes</taxon>
    </lineage>
</organism>
<gene>
    <name evidence="2" type="ORF">GWK47_038947</name>
</gene>
<feature type="compositionally biased region" description="Basic and acidic residues" evidence="1">
    <location>
        <begin position="238"/>
        <end position="261"/>
    </location>
</feature>
<feature type="region of interest" description="Disordered" evidence="1">
    <location>
        <begin position="172"/>
        <end position="211"/>
    </location>
</feature>
<dbReference type="EMBL" id="JACEEZ010005771">
    <property type="protein sequence ID" value="KAG0725270.1"/>
    <property type="molecule type" value="Genomic_DNA"/>
</dbReference>
<feature type="region of interest" description="Disordered" evidence="1">
    <location>
        <begin position="102"/>
        <end position="155"/>
    </location>
</feature>
<dbReference type="OrthoDB" id="6160659at2759"/>
<proteinExistence type="predicted"/>
<sequence length="261" mass="30687">MRRCKAYIWPQGLNAEYALSSRQHPDPKSWTRFQLVKVKISSDNYQECDNYKLTSAIEESSTDSDDDGEGVLKRKRKRVKKILPEDFVSSQDLHVLQNVTPAKLQKITRPPTQNQAPAPPQKLTPAPLQNVAPASPSTSFQRSVDDNCSPRPGSSHDYYKLCNPYHTKKLQHESHDSLDRLQQQDSRDQLQQQDSRDQHERHSSQLQQHYIPDLHKLYDDLDRLDRREQHANQGRYYSWDRQERHNGRNIRERHDSQDRQE</sequence>
<dbReference type="AlphaFoldDB" id="A0A8J4YRF8"/>
<feature type="compositionally biased region" description="Low complexity" evidence="1">
    <location>
        <begin position="180"/>
        <end position="193"/>
    </location>
</feature>